<name>A0ABU0MJ64_9PROT</name>
<organism evidence="5 6">
    <name type="scientific">Azospirillum picis</name>
    <dbReference type="NCBI Taxonomy" id="488438"/>
    <lineage>
        <taxon>Bacteria</taxon>
        <taxon>Pseudomonadati</taxon>
        <taxon>Pseudomonadota</taxon>
        <taxon>Alphaproteobacteria</taxon>
        <taxon>Rhodospirillales</taxon>
        <taxon>Azospirillaceae</taxon>
        <taxon>Azospirillum</taxon>
    </lineage>
</organism>
<dbReference type="EMBL" id="JAUSVU010000007">
    <property type="protein sequence ID" value="MDQ0533514.1"/>
    <property type="molecule type" value="Genomic_DNA"/>
</dbReference>
<dbReference type="CDD" id="cd08349">
    <property type="entry name" value="BLMA_like"/>
    <property type="match status" value="1"/>
</dbReference>
<keyword evidence="6" id="KW-1185">Reference proteome</keyword>
<dbReference type="PROSITE" id="PS51819">
    <property type="entry name" value="VOC"/>
    <property type="match status" value="1"/>
</dbReference>
<dbReference type="Pfam" id="PF00903">
    <property type="entry name" value="Glyoxalase"/>
    <property type="match status" value="1"/>
</dbReference>
<dbReference type="Gene3D" id="3.10.180.10">
    <property type="entry name" value="2,3-Dihydroxybiphenyl 1,2-Dioxygenase, domain 1"/>
    <property type="match status" value="1"/>
</dbReference>
<sequence length="127" mass="13549">MTVRFERVAPVLPVRDVRAALAHYGRLGFEATAYDDASDEPVYGFLARGEVTLHLARVPDLDPAASASACYLYVDDADALHAAWQAAGIQGRLTAVADTPYGLREFAHVDPDGNLLRVGAPAASPSR</sequence>
<dbReference type="InterPro" id="IPR004360">
    <property type="entry name" value="Glyas_Fos-R_dOase_dom"/>
</dbReference>
<dbReference type="Proteomes" id="UP001244552">
    <property type="component" value="Unassembled WGS sequence"/>
</dbReference>
<feature type="domain" description="VOC" evidence="4">
    <location>
        <begin position="4"/>
        <end position="121"/>
    </location>
</feature>
<dbReference type="InterPro" id="IPR029068">
    <property type="entry name" value="Glyas_Bleomycin-R_OHBP_Dase"/>
</dbReference>
<evidence type="ECO:0000256" key="1">
    <source>
        <dbReference type="ARBA" id="ARBA00011051"/>
    </source>
</evidence>
<protein>
    <recommendedName>
        <fullName evidence="2">Bleomycin resistance protein</fullName>
    </recommendedName>
</protein>
<evidence type="ECO:0000313" key="6">
    <source>
        <dbReference type="Proteomes" id="UP001244552"/>
    </source>
</evidence>
<dbReference type="InterPro" id="IPR000335">
    <property type="entry name" value="Bleomycin-R"/>
</dbReference>
<dbReference type="RefSeq" id="WP_209981881.1">
    <property type="nucleotide sequence ID" value="NZ_JAGINO010000007.1"/>
</dbReference>
<accession>A0ABU0MJ64</accession>
<comment type="caution">
    <text evidence="5">The sequence shown here is derived from an EMBL/GenBank/DDBJ whole genome shotgun (WGS) entry which is preliminary data.</text>
</comment>
<evidence type="ECO:0000259" key="4">
    <source>
        <dbReference type="PROSITE" id="PS51819"/>
    </source>
</evidence>
<evidence type="ECO:0000256" key="2">
    <source>
        <dbReference type="ARBA" id="ARBA00021572"/>
    </source>
</evidence>
<keyword evidence="3" id="KW-0046">Antibiotic resistance</keyword>
<gene>
    <name evidence="5" type="ORF">QO018_002372</name>
</gene>
<dbReference type="SUPFAM" id="SSF54593">
    <property type="entry name" value="Glyoxalase/Bleomycin resistance protein/Dihydroxybiphenyl dioxygenase"/>
    <property type="match status" value="1"/>
</dbReference>
<evidence type="ECO:0000256" key="3">
    <source>
        <dbReference type="ARBA" id="ARBA00023251"/>
    </source>
</evidence>
<dbReference type="InterPro" id="IPR037523">
    <property type="entry name" value="VOC_core"/>
</dbReference>
<reference evidence="5 6" key="1">
    <citation type="submission" date="2023-07" db="EMBL/GenBank/DDBJ databases">
        <title>Genomic Encyclopedia of Type Strains, Phase IV (KMG-IV): sequencing the most valuable type-strain genomes for metagenomic binning, comparative biology and taxonomic classification.</title>
        <authorList>
            <person name="Goeker M."/>
        </authorList>
    </citation>
    <scope>NUCLEOTIDE SEQUENCE [LARGE SCALE GENOMIC DNA]</scope>
    <source>
        <strain evidence="5 6">DSM 19922</strain>
    </source>
</reference>
<evidence type="ECO:0000313" key="5">
    <source>
        <dbReference type="EMBL" id="MDQ0533514.1"/>
    </source>
</evidence>
<comment type="similarity">
    <text evidence="1">Belongs to the bleomycin resistance protein family.</text>
</comment>
<proteinExistence type="inferred from homology"/>